<evidence type="ECO:0000313" key="2">
    <source>
        <dbReference type="Proteomes" id="UP000215086"/>
    </source>
</evidence>
<organism evidence="1 2">
    <name type="scientific">Thermogutta terrifontis</name>
    <dbReference type="NCBI Taxonomy" id="1331910"/>
    <lineage>
        <taxon>Bacteria</taxon>
        <taxon>Pseudomonadati</taxon>
        <taxon>Planctomycetota</taxon>
        <taxon>Planctomycetia</taxon>
        <taxon>Pirellulales</taxon>
        <taxon>Thermoguttaceae</taxon>
        <taxon>Thermogutta</taxon>
    </lineage>
</organism>
<accession>A0A286RHV3</accession>
<name>A0A286RHV3_9BACT</name>
<proteinExistence type="predicted"/>
<evidence type="ECO:0000313" key="1">
    <source>
        <dbReference type="EMBL" id="ASV75545.1"/>
    </source>
</evidence>
<sequence>MFRVSPENTVHTHYLFRYVGRFDRAIFIPARAKDPAHYLCKANMDELGGPSRSNVSAWKDIGMPWSVVSTK</sequence>
<dbReference type="EMBL" id="CP018477">
    <property type="protein sequence ID" value="ASV75545.1"/>
    <property type="molecule type" value="Genomic_DNA"/>
</dbReference>
<gene>
    <name evidence="1" type="ORF">THTE_2943</name>
</gene>
<reference evidence="1 2" key="1">
    <citation type="journal article" name="Front. Microbiol.">
        <title>Sugar Metabolism of the First Thermophilic Planctomycete Thermogutta terrifontis: Comparative Genomic and Transcriptomic Approaches.</title>
        <authorList>
            <person name="Elcheninov A.G."/>
            <person name="Menzel P."/>
            <person name="Gudbergsdottir S.R."/>
            <person name="Slesarev A.I."/>
            <person name="Kadnikov V.V."/>
            <person name="Krogh A."/>
            <person name="Bonch-Osmolovskaya E.A."/>
            <person name="Peng X."/>
            <person name="Kublanov I.V."/>
        </authorList>
    </citation>
    <scope>NUCLEOTIDE SEQUENCE [LARGE SCALE GENOMIC DNA]</scope>
    <source>
        <strain evidence="1 2">R1</strain>
    </source>
</reference>
<protein>
    <submittedName>
        <fullName evidence="1">Uncharacterized protein</fullName>
    </submittedName>
</protein>
<keyword evidence="2" id="KW-1185">Reference proteome</keyword>
<dbReference type="KEGG" id="ttf:THTE_2943"/>
<dbReference type="Proteomes" id="UP000215086">
    <property type="component" value="Chromosome"/>
</dbReference>
<dbReference type="AlphaFoldDB" id="A0A286RHV3"/>